<feature type="transmembrane region" description="Helical" evidence="1">
    <location>
        <begin position="130"/>
        <end position="147"/>
    </location>
</feature>
<comment type="caution">
    <text evidence="2">The sequence shown here is derived from an EMBL/GenBank/DDBJ whole genome shotgun (WGS) entry which is preliminary data.</text>
</comment>
<feature type="transmembrane region" description="Helical" evidence="1">
    <location>
        <begin position="200"/>
        <end position="220"/>
    </location>
</feature>
<organism evidence="2 3">
    <name type="scientific">Intrasporangium oryzae NRRL B-24470</name>
    <dbReference type="NCBI Taxonomy" id="1386089"/>
    <lineage>
        <taxon>Bacteria</taxon>
        <taxon>Bacillati</taxon>
        <taxon>Actinomycetota</taxon>
        <taxon>Actinomycetes</taxon>
        <taxon>Micrococcales</taxon>
        <taxon>Intrasporangiaceae</taxon>
        <taxon>Intrasporangium</taxon>
    </lineage>
</organism>
<dbReference type="PANTHER" id="PTHR34853:SF1">
    <property type="entry name" value="LIPASE 5"/>
    <property type="match status" value="1"/>
</dbReference>
<evidence type="ECO:0000313" key="3">
    <source>
        <dbReference type="Proteomes" id="UP000019489"/>
    </source>
</evidence>
<dbReference type="Gene3D" id="3.40.50.1820">
    <property type="entry name" value="alpha/beta hydrolase"/>
    <property type="match status" value="1"/>
</dbReference>
<evidence type="ECO:0008006" key="4">
    <source>
        <dbReference type="Google" id="ProtNLM"/>
    </source>
</evidence>
<protein>
    <recommendedName>
        <fullName evidence="4">Lipase</fullName>
    </recommendedName>
</protein>
<evidence type="ECO:0000256" key="1">
    <source>
        <dbReference type="SAM" id="Phobius"/>
    </source>
</evidence>
<dbReference type="PANTHER" id="PTHR34853">
    <property type="match status" value="1"/>
</dbReference>
<keyword evidence="1" id="KW-1133">Transmembrane helix</keyword>
<dbReference type="EMBL" id="AWSA01000014">
    <property type="protein sequence ID" value="EWT02086.1"/>
    <property type="molecule type" value="Genomic_DNA"/>
</dbReference>
<dbReference type="RefSeq" id="WP_034804050.1">
    <property type="nucleotide sequence ID" value="NZ_AWSA01000014.1"/>
</dbReference>
<dbReference type="Proteomes" id="UP000019489">
    <property type="component" value="Unassembled WGS sequence"/>
</dbReference>
<dbReference type="InterPro" id="IPR005152">
    <property type="entry name" value="Lipase_secreted"/>
</dbReference>
<dbReference type="Pfam" id="PF03729">
    <property type="entry name" value="DUF308"/>
    <property type="match status" value="2"/>
</dbReference>
<feature type="transmembrane region" description="Helical" evidence="1">
    <location>
        <begin position="99"/>
        <end position="118"/>
    </location>
</feature>
<keyword evidence="1" id="KW-0472">Membrane</keyword>
<gene>
    <name evidence="2" type="ORF">N865_07315</name>
</gene>
<dbReference type="InterPro" id="IPR029058">
    <property type="entry name" value="AB_hydrolase_fold"/>
</dbReference>
<feature type="transmembrane region" description="Helical" evidence="1">
    <location>
        <begin position="20"/>
        <end position="38"/>
    </location>
</feature>
<dbReference type="eggNOG" id="COG1506">
    <property type="taxonomic scope" value="Bacteria"/>
</dbReference>
<dbReference type="PATRIC" id="fig|1386089.3.peg.1692"/>
<dbReference type="STRING" id="1386089.N865_07315"/>
<sequence length="591" mass="62079">MRGRQLTQTQASARRRLPRWLSGLLGLLCILVGAFLVLKPFSSLAMLVLVIVVGLVLTGLGELSDDDPPGGRRLAVARGVVYLLAAVVVLVWPGATIRVLSVVVGIALVVGGVLDVVGARRLSGTTRWNALVSGIASVVFGLLALAWPDVTTLVIAVVFGAKVVILGVRLLVDAVRRTRKGDLEAALAHDESPKGGWWRLLGSVGALAAALVLILVSLTFQRGVPTADAFYDAPQSVPAQPGKLLKSEPFTRKIPDGAMTWRILYTTTRDEGQPAVASALVVAPKAAATTPSPVIAWAHGTTGAVPGCAPTVLDDPFETGAMFIEDKVIQKGWVMVATDYVGLGTEGPHPYLIGQGEGRSVLDAMRAARQLSGVRLTDQNVVWGHSQGGGAALWTGVLAPTYAPELKIAGVAALAPASNLIGLVENLHNVKGGSLFAAYVIDAYSRIYPDVRFDDYVRPGARTVIREMATRCLSEPGVMVSVISSLLVGPQIWSQDPGTGPLGKRLQDNTPPAKIQAPLLLGQGAADSLVVPTAQAAYVKSLCAAGQQVDYRTYAGRDHVPLVQADSPLAPELLDWTDQRLAGAAPKNTCP</sequence>
<dbReference type="Gene3D" id="1.10.260.130">
    <property type="match status" value="1"/>
</dbReference>
<keyword evidence="3" id="KW-1185">Reference proteome</keyword>
<proteinExistence type="predicted"/>
<dbReference type="GO" id="GO:0004806">
    <property type="term" value="F:triacylglycerol lipase activity"/>
    <property type="evidence" value="ECO:0007669"/>
    <property type="project" value="InterPro"/>
</dbReference>
<accession>W9G7E9</accession>
<dbReference type="eggNOG" id="COG3247">
    <property type="taxonomic scope" value="Bacteria"/>
</dbReference>
<feature type="transmembrane region" description="Helical" evidence="1">
    <location>
        <begin position="44"/>
        <end position="63"/>
    </location>
</feature>
<dbReference type="GO" id="GO:0016042">
    <property type="term" value="P:lipid catabolic process"/>
    <property type="evidence" value="ECO:0007669"/>
    <property type="project" value="InterPro"/>
</dbReference>
<reference evidence="2 3" key="1">
    <citation type="submission" date="2013-08" db="EMBL/GenBank/DDBJ databases">
        <title>Intrasporangium oryzae NRRL B-24470.</title>
        <authorList>
            <person name="Liu H."/>
            <person name="Wang G."/>
        </authorList>
    </citation>
    <scope>NUCLEOTIDE SEQUENCE [LARGE SCALE GENOMIC DNA]</scope>
    <source>
        <strain evidence="2 3">NRRL B-24470</strain>
    </source>
</reference>
<dbReference type="Pfam" id="PF03583">
    <property type="entry name" value="LIP"/>
    <property type="match status" value="1"/>
</dbReference>
<dbReference type="InterPro" id="IPR005325">
    <property type="entry name" value="DUF308_memb"/>
</dbReference>
<evidence type="ECO:0000313" key="2">
    <source>
        <dbReference type="EMBL" id="EWT02086.1"/>
    </source>
</evidence>
<name>W9G7E9_9MICO</name>
<feature type="transmembrane region" description="Helical" evidence="1">
    <location>
        <begin position="75"/>
        <end position="93"/>
    </location>
</feature>
<feature type="transmembrane region" description="Helical" evidence="1">
    <location>
        <begin position="153"/>
        <end position="172"/>
    </location>
</feature>
<keyword evidence="1" id="KW-0812">Transmembrane</keyword>
<dbReference type="AlphaFoldDB" id="W9G7E9"/>
<dbReference type="SUPFAM" id="SSF53474">
    <property type="entry name" value="alpha/beta-Hydrolases"/>
    <property type="match status" value="1"/>
</dbReference>
<dbReference type="OrthoDB" id="9798122at2"/>